<organism evidence="1">
    <name type="scientific">Rhizophora mucronata</name>
    <name type="common">Asiatic mangrove</name>
    <dbReference type="NCBI Taxonomy" id="61149"/>
    <lineage>
        <taxon>Eukaryota</taxon>
        <taxon>Viridiplantae</taxon>
        <taxon>Streptophyta</taxon>
        <taxon>Embryophyta</taxon>
        <taxon>Tracheophyta</taxon>
        <taxon>Spermatophyta</taxon>
        <taxon>Magnoliopsida</taxon>
        <taxon>eudicotyledons</taxon>
        <taxon>Gunneridae</taxon>
        <taxon>Pentapetalae</taxon>
        <taxon>rosids</taxon>
        <taxon>fabids</taxon>
        <taxon>Malpighiales</taxon>
        <taxon>Rhizophoraceae</taxon>
        <taxon>Rhizophora</taxon>
    </lineage>
</organism>
<name>A0A2P2PIC2_RHIMU</name>
<dbReference type="EMBL" id="GGEC01073948">
    <property type="protein sequence ID" value="MBX54432.1"/>
    <property type="molecule type" value="Transcribed_RNA"/>
</dbReference>
<sequence>MLLLCGLPSSLAYLLYEDGFIDEDLTLLPCHWPIYQLHQLDGIVMNRLLLLLQRSYSWYT</sequence>
<dbReference type="AlphaFoldDB" id="A0A2P2PIC2"/>
<protein>
    <submittedName>
        <fullName evidence="1">Uncharacterized protein</fullName>
    </submittedName>
</protein>
<accession>A0A2P2PIC2</accession>
<evidence type="ECO:0000313" key="1">
    <source>
        <dbReference type="EMBL" id="MBX54432.1"/>
    </source>
</evidence>
<reference evidence="1" key="1">
    <citation type="submission" date="2018-02" db="EMBL/GenBank/DDBJ databases">
        <title>Rhizophora mucronata_Transcriptome.</title>
        <authorList>
            <person name="Meera S.P."/>
            <person name="Sreeshan A."/>
            <person name="Augustine A."/>
        </authorList>
    </citation>
    <scope>NUCLEOTIDE SEQUENCE</scope>
    <source>
        <tissue evidence="1">Leaf</tissue>
    </source>
</reference>
<proteinExistence type="predicted"/>